<protein>
    <submittedName>
        <fullName evidence="1">Uncharacterized protein</fullName>
    </submittedName>
</protein>
<keyword evidence="2" id="KW-1185">Reference proteome</keyword>
<organism evidence="1 2">
    <name type="scientific">Bacteroides fragilis (strain ATCC 25285 / DSM 2151 / CCUG 4856 / JCM 11019 / LMG 10263 / NCTC 9343 / Onslow / VPI 2553 / EN-2)</name>
    <dbReference type="NCBI Taxonomy" id="272559"/>
    <lineage>
        <taxon>Bacteria</taxon>
        <taxon>Pseudomonadati</taxon>
        <taxon>Bacteroidota</taxon>
        <taxon>Bacteroidia</taxon>
        <taxon>Bacteroidales</taxon>
        <taxon>Bacteroidaceae</taxon>
        <taxon>Bacteroides</taxon>
    </lineage>
</organism>
<dbReference type="RefSeq" id="WP_010992060.1">
    <property type="nucleotide sequence ID" value="NC_003228.3"/>
</dbReference>
<evidence type="ECO:0000313" key="2">
    <source>
        <dbReference type="Proteomes" id="UP000006731"/>
    </source>
</evidence>
<dbReference type="EMBL" id="CR626927">
    <property type="protein sequence ID" value="CAH06232.1"/>
    <property type="molecule type" value="Genomic_DNA"/>
</dbReference>
<gene>
    <name evidence="1" type="ORF">BF9343_0453</name>
</gene>
<evidence type="ECO:0000313" key="1">
    <source>
        <dbReference type="EMBL" id="CAH06232.1"/>
    </source>
</evidence>
<dbReference type="AlphaFoldDB" id="Q5LHZ8"/>
<dbReference type="PaxDb" id="272559-BF9343_0453"/>
<dbReference type="KEGG" id="bfs:BF9343_0453"/>
<proteinExistence type="predicted"/>
<sequence>MEENSKRICLLCKIREANKRNSHILPKFFNDRLFSDGFMYEIDKNGQKRKIQKSPKEDYILCDQCENRIAIVETYCSNHFFHAFHNINSNIKFPLKNEIRGNNCSQLYKEGQYLNPNIFNLFIISLVWRTSISSHKWFSELDIDEKLKEQMRADLNDNLKYSRKEYDNQDCSHKEDNDYYSYEIISKQSTTKNPEGTLSIFNIKKHVIMLNLVDFSVFFFMNEKASEDFRPILNKKSSKIIKVCISDDKIWKNIHNEYKSRIIK</sequence>
<name>Q5LHZ8_BACFN</name>
<reference evidence="1 2" key="1">
    <citation type="journal article" date="2005" name="Science">
        <title>Extensive DNA inversions in the B. fragilis genome control variable gene expression.</title>
        <authorList>
            <person name="Cerdeno-Tarraga A.M."/>
            <person name="Patrick S."/>
            <person name="Crosmann L."/>
            <person name="Blakely G."/>
            <person name="Abratt V."/>
            <person name="Lennard N."/>
            <person name="Duerden B."/>
            <person name="Poxton I."/>
            <person name="Harris B."/>
            <person name="Quail M.A."/>
            <person name="Barron A."/>
            <person name="Clarck L."/>
            <person name="Corton C."/>
            <person name="Doggett J."/>
            <person name="Holden M.T.G."/>
            <person name="Larke N."/>
            <person name="Line A."/>
            <person name="Lord A."/>
            <person name="Norbertczak H."/>
            <person name="Ormond D."/>
            <person name="Price C."/>
            <person name="Rabbinowitsch E."/>
            <person name="Woodward J."/>
            <person name="Barrel B.G."/>
            <person name="Parkhill J."/>
        </authorList>
    </citation>
    <scope>NUCLEOTIDE SEQUENCE [LARGE SCALE GENOMIC DNA]</scope>
    <source>
        <strain evidence="2">ATCC 25285 / DSM 2151 / CCUG 4856 / JCM 11019 / LMG 10263 / NCTC 9343 / Onslow / VPI 2553 / EN-2</strain>
    </source>
</reference>
<accession>Q5LHZ8</accession>
<dbReference type="Proteomes" id="UP000006731">
    <property type="component" value="Chromosome"/>
</dbReference>
<dbReference type="BioCyc" id="BFRA272559:G1GHZ-487-MONOMER"/>
<accession>A0A380YVU0</accession>
<dbReference type="GeneID" id="60366215"/>
<dbReference type="HOGENOM" id="CLU_1052335_0_0_10"/>